<dbReference type="InterPro" id="IPR050316">
    <property type="entry name" value="Tyrosinase/Hemocyanin"/>
</dbReference>
<keyword evidence="2" id="KW-0186">Copper</keyword>
<dbReference type="PANTHER" id="PTHR11474">
    <property type="entry name" value="TYROSINASE FAMILY MEMBER"/>
    <property type="match status" value="1"/>
</dbReference>
<evidence type="ECO:0000259" key="4">
    <source>
        <dbReference type="PROSITE" id="PS00498"/>
    </source>
</evidence>
<evidence type="ECO:0000256" key="3">
    <source>
        <dbReference type="SAM" id="SignalP"/>
    </source>
</evidence>
<proteinExistence type="predicted"/>
<dbReference type="PROSITE" id="PS00498">
    <property type="entry name" value="TYROSINASE_2"/>
    <property type="match status" value="1"/>
</dbReference>
<evidence type="ECO:0000256" key="1">
    <source>
        <dbReference type="ARBA" id="ARBA00022723"/>
    </source>
</evidence>
<reference evidence="5 6" key="1">
    <citation type="journal article" date="2012" name="BMC Genomics">
        <title>Tools to kill: Genome of one of the most destructive plant pathogenic fungi Macrophomina phaseolina.</title>
        <authorList>
            <person name="Islam M.S."/>
            <person name="Haque M.S."/>
            <person name="Islam M.M."/>
            <person name="Emdad E.M."/>
            <person name="Halim A."/>
            <person name="Hossen Q.M.M."/>
            <person name="Hossain M.Z."/>
            <person name="Ahmed B."/>
            <person name="Rahim S."/>
            <person name="Rahman M.S."/>
            <person name="Alam M.M."/>
            <person name="Hou S."/>
            <person name="Wan X."/>
            <person name="Saito J.A."/>
            <person name="Alam M."/>
        </authorList>
    </citation>
    <scope>NUCLEOTIDE SEQUENCE [LARGE SCALE GENOMIC DNA]</scope>
    <source>
        <strain evidence="5 6">MS6</strain>
    </source>
</reference>
<accession>K2RLK6</accession>
<dbReference type="AlphaFoldDB" id="K2RLK6"/>
<dbReference type="InterPro" id="IPR002227">
    <property type="entry name" value="Tyrosinase_Cu-bd"/>
</dbReference>
<organism evidence="5 6">
    <name type="scientific">Macrophomina phaseolina (strain MS6)</name>
    <name type="common">Charcoal rot fungus</name>
    <dbReference type="NCBI Taxonomy" id="1126212"/>
    <lineage>
        <taxon>Eukaryota</taxon>
        <taxon>Fungi</taxon>
        <taxon>Dikarya</taxon>
        <taxon>Ascomycota</taxon>
        <taxon>Pezizomycotina</taxon>
        <taxon>Dothideomycetes</taxon>
        <taxon>Dothideomycetes incertae sedis</taxon>
        <taxon>Botryosphaeriales</taxon>
        <taxon>Botryosphaeriaceae</taxon>
        <taxon>Macrophomina</taxon>
    </lineage>
</organism>
<dbReference type="SUPFAM" id="SSF48056">
    <property type="entry name" value="Di-copper centre-containing domain"/>
    <property type="match status" value="1"/>
</dbReference>
<dbReference type="Pfam" id="PF00264">
    <property type="entry name" value="Tyrosinase"/>
    <property type="match status" value="1"/>
</dbReference>
<keyword evidence="3" id="KW-0732">Signal</keyword>
<evidence type="ECO:0000256" key="2">
    <source>
        <dbReference type="ARBA" id="ARBA00023008"/>
    </source>
</evidence>
<feature type="domain" description="Tyrosinase copper-binding" evidence="4">
    <location>
        <begin position="272"/>
        <end position="283"/>
    </location>
</feature>
<dbReference type="OrthoDB" id="6132182at2759"/>
<dbReference type="STRING" id="1126212.K2RLK6"/>
<dbReference type="PANTHER" id="PTHR11474:SF126">
    <property type="entry name" value="TYROSINASE-LIKE PROTEIN TYR-1-RELATED"/>
    <property type="match status" value="1"/>
</dbReference>
<dbReference type="eggNOG" id="ENOG502QV06">
    <property type="taxonomic scope" value="Eukaryota"/>
</dbReference>
<dbReference type="InParanoid" id="K2RLK6"/>
<feature type="signal peptide" evidence="3">
    <location>
        <begin position="1"/>
        <end position="23"/>
    </location>
</feature>
<name>K2RLK6_MACPH</name>
<dbReference type="HOGENOM" id="CLU_035914_2_0_1"/>
<dbReference type="Gene3D" id="1.10.1280.10">
    <property type="entry name" value="Di-copper center containing domain from catechol oxidase"/>
    <property type="match status" value="1"/>
</dbReference>
<comment type="caution">
    <text evidence="5">The sequence shown here is derived from an EMBL/GenBank/DDBJ whole genome shotgun (WGS) entry which is preliminary data.</text>
</comment>
<dbReference type="InterPro" id="IPR008922">
    <property type="entry name" value="Di-copper_centre_dom_sf"/>
</dbReference>
<protein>
    <recommendedName>
        <fullName evidence="4">Tyrosinase copper-binding domain-containing protein</fullName>
    </recommendedName>
</protein>
<dbReference type="GO" id="GO:0046872">
    <property type="term" value="F:metal ion binding"/>
    <property type="evidence" value="ECO:0007669"/>
    <property type="project" value="UniProtKB-KW"/>
</dbReference>
<evidence type="ECO:0000313" key="6">
    <source>
        <dbReference type="Proteomes" id="UP000007129"/>
    </source>
</evidence>
<sequence length="355" mass="39416">MYPFWNAAFFATLITALPLLVDSAPSDGLVVRKEWRSLTTVEKSSYIDAVKCMLRKPPLTSKSVLPGVQNRFEDFLGDHIQQANLTHFVSSFEGHFYPFHRLLLWAYEREIRACGFDGGQPYWDWSLDANSTEDFLNSEMWDPDTGFGGNGAYIAGTQDDPAPGVPVTAASFPFNLSDHTGGGCIPDGPFANMTIHMGPGPSTEFNEWCVRRDFVPSQFLLSANSTSVAAAMDQPDFGWFSQQSEMTTHNAGHVGIGGVYGVLTDVWASPGDPLFFLHHANIDRLWWSWQSKNLSTRLTDISGPVVPQDWSNKSGGNVTLDFEVHVGAAGNLTRRIRDLMDIRQPTLGYVYESLY</sequence>
<feature type="chain" id="PRO_5003864285" description="Tyrosinase copper-binding domain-containing protein" evidence="3">
    <location>
        <begin position="24"/>
        <end position="355"/>
    </location>
</feature>
<keyword evidence="1" id="KW-0479">Metal-binding</keyword>
<dbReference type="VEuPathDB" id="FungiDB:MPH_09173"/>
<dbReference type="EMBL" id="AHHD01000387">
    <property type="protein sequence ID" value="EKG13707.1"/>
    <property type="molecule type" value="Genomic_DNA"/>
</dbReference>
<evidence type="ECO:0000313" key="5">
    <source>
        <dbReference type="EMBL" id="EKG13707.1"/>
    </source>
</evidence>
<dbReference type="PRINTS" id="PR00092">
    <property type="entry name" value="TYROSINASE"/>
</dbReference>
<dbReference type="Proteomes" id="UP000007129">
    <property type="component" value="Unassembled WGS sequence"/>
</dbReference>
<gene>
    <name evidence="5" type="ORF">MPH_09173</name>
</gene>
<dbReference type="GO" id="GO:0016491">
    <property type="term" value="F:oxidoreductase activity"/>
    <property type="evidence" value="ECO:0007669"/>
    <property type="project" value="InterPro"/>
</dbReference>